<dbReference type="Proteomes" id="UP001652625">
    <property type="component" value="Chromosome 12"/>
</dbReference>
<dbReference type="GeneID" id="136088362"/>
<accession>A0ABM4D1N0</accession>
<dbReference type="PANTHER" id="PTHR46599:SF6">
    <property type="entry name" value="DUAL SPECIFICITY PHOSPHATASE 26"/>
    <property type="match status" value="1"/>
</dbReference>
<gene>
    <name evidence="4" type="primary">LOC136088362</name>
</gene>
<feature type="compositionally biased region" description="Polar residues" evidence="1">
    <location>
        <begin position="1"/>
        <end position="18"/>
    </location>
</feature>
<evidence type="ECO:0000313" key="4">
    <source>
        <dbReference type="RefSeq" id="XP_065668134.1"/>
    </source>
</evidence>
<evidence type="ECO:0000256" key="1">
    <source>
        <dbReference type="SAM" id="MobiDB-lite"/>
    </source>
</evidence>
<organism evidence="3 4">
    <name type="scientific">Hydra vulgaris</name>
    <name type="common">Hydra</name>
    <name type="synonym">Hydra attenuata</name>
    <dbReference type="NCBI Taxonomy" id="6087"/>
    <lineage>
        <taxon>Eukaryota</taxon>
        <taxon>Metazoa</taxon>
        <taxon>Cnidaria</taxon>
        <taxon>Hydrozoa</taxon>
        <taxon>Hydroidolina</taxon>
        <taxon>Anthoathecata</taxon>
        <taxon>Aplanulata</taxon>
        <taxon>Hydridae</taxon>
        <taxon>Hydra</taxon>
    </lineage>
</organism>
<dbReference type="Pfam" id="PF13843">
    <property type="entry name" value="DDE_Tnp_1_7"/>
    <property type="match status" value="1"/>
</dbReference>
<sequence>MKRLSSANAEGASSSKTSVAAHPLPIDQSVTHQRPKRVSAQQCLFILQDLSEIDSGDESDSTKKSDEADVVEDNLSDDDESNTFIYNSESSSDENEDENSCGGSNDITVKTRRDDVKWTVVSKVEVTGRFQTQNVFTAKSGTTSYCRNVLTPIDAFRLIMDEGFTRFIKKCTVLSANLSNKGWNISDIELDAFIGLIYLRGCMNARNFPVKFLWSEKYGNKAFIETMPRSRFEDIMKNIRFDIRSKRRELIQSDKFALMSWVLTRFVENSQKCYIPEESLTIDEQLFPTKARCRFTQYMPNKPDKFGIKFWILADLKTKYCLSIKPYLGKDESRVENLGTHVVMSLMEPYLGHGYNVTTDNFFTSVDLATKLLQKKTSIVGTVKHSRKEIPAFDPLPLYDSSFYINGPLNLIVYQAKKKKTVILLSTLHRGATKQSDGKKKPEGILYYNANKCGVDMLDSMCREMSTKSGCRRWPLAVFFNILDLTGVNAWIIFKKVTQQKISRRKFLYTLSEQLREANITHRKSLVAANSNTTTATNSSTQLSTRLRCQIKTNCKRNLTSTVCENCKKPVCGKMKNIKKYTQEIGDTENYEEPKVDFFCVFHRDLEENIVWEEIIKRKKAKRENKFIPYSYYLKEVAQNTRLWFNIDIYDQIMKERKCYPNGEIDLSLKQLCLRKLSIKKLKNKMEAVIDEFESILMDKKIIKKGRTGKRNRYCEKKETENTFSTEEINYAYKKTKNEKEKDMKRKKVKELEKIKKDFDKPDKRYFCSGCCLCSWPEKPCCWKECSFIWEIDEQCAGCHFCIPHLKQEFFLNYK</sequence>
<feature type="region of interest" description="Disordered" evidence="1">
    <location>
        <begin position="1"/>
        <end position="35"/>
    </location>
</feature>
<dbReference type="PANTHER" id="PTHR46599">
    <property type="entry name" value="PIGGYBAC TRANSPOSABLE ELEMENT-DERIVED PROTEIN 4"/>
    <property type="match status" value="1"/>
</dbReference>
<proteinExistence type="predicted"/>
<evidence type="ECO:0000313" key="3">
    <source>
        <dbReference type="Proteomes" id="UP001652625"/>
    </source>
</evidence>
<reference evidence="4" key="1">
    <citation type="submission" date="2025-08" db="UniProtKB">
        <authorList>
            <consortium name="RefSeq"/>
        </authorList>
    </citation>
    <scope>IDENTIFICATION</scope>
</reference>
<feature type="domain" description="PiggyBac transposable element-derived protein" evidence="2">
    <location>
        <begin position="151"/>
        <end position="491"/>
    </location>
</feature>
<evidence type="ECO:0000259" key="2">
    <source>
        <dbReference type="Pfam" id="PF13843"/>
    </source>
</evidence>
<dbReference type="RefSeq" id="XP_065668134.1">
    <property type="nucleotide sequence ID" value="XM_065812062.1"/>
</dbReference>
<keyword evidence="3" id="KW-1185">Reference proteome</keyword>
<name>A0ABM4D1N0_HYDVU</name>
<protein>
    <submittedName>
        <fullName evidence="4">PiggyBac transposable element-derived protein 4-like</fullName>
    </submittedName>
</protein>
<feature type="region of interest" description="Disordered" evidence="1">
    <location>
        <begin position="54"/>
        <end position="107"/>
    </location>
</feature>
<feature type="compositionally biased region" description="Acidic residues" evidence="1">
    <location>
        <begin position="68"/>
        <end position="81"/>
    </location>
</feature>
<dbReference type="InterPro" id="IPR029526">
    <property type="entry name" value="PGBD"/>
</dbReference>